<dbReference type="Pfam" id="PF04828">
    <property type="entry name" value="GFA"/>
    <property type="match status" value="1"/>
</dbReference>
<dbReference type="PANTHER" id="PTHR33337:SF40">
    <property type="entry name" value="CENP-V_GFA DOMAIN-CONTAINING PROTEIN-RELATED"/>
    <property type="match status" value="1"/>
</dbReference>
<name>A0ABN1L479_9GAMM</name>
<evidence type="ECO:0000313" key="3">
    <source>
        <dbReference type="Proteomes" id="UP001500021"/>
    </source>
</evidence>
<dbReference type="RefSeq" id="WP_215980046.1">
    <property type="nucleotide sequence ID" value="NZ_BAAAFA010000002.1"/>
</dbReference>
<dbReference type="EMBL" id="BAAAFA010000002">
    <property type="protein sequence ID" value="GAA0813173.1"/>
    <property type="molecule type" value="Genomic_DNA"/>
</dbReference>
<comment type="caution">
    <text evidence="2">The sequence shown here is derived from an EMBL/GenBank/DDBJ whole genome shotgun (WGS) entry which is preliminary data.</text>
</comment>
<gene>
    <name evidence="2" type="ORF">GCM10009111_08150</name>
</gene>
<feature type="domain" description="CENP-V/GFA" evidence="1">
    <location>
        <begin position="8"/>
        <end position="118"/>
    </location>
</feature>
<keyword evidence="3" id="KW-1185">Reference proteome</keyword>
<organism evidence="2 3">
    <name type="scientific">Colwellia asteriadis</name>
    <dbReference type="NCBI Taxonomy" id="517723"/>
    <lineage>
        <taxon>Bacteria</taxon>
        <taxon>Pseudomonadati</taxon>
        <taxon>Pseudomonadota</taxon>
        <taxon>Gammaproteobacteria</taxon>
        <taxon>Alteromonadales</taxon>
        <taxon>Colwelliaceae</taxon>
        <taxon>Colwellia</taxon>
    </lineage>
</organism>
<evidence type="ECO:0000313" key="2">
    <source>
        <dbReference type="EMBL" id="GAA0813173.1"/>
    </source>
</evidence>
<protein>
    <submittedName>
        <fullName evidence="2">GFA family protein</fullName>
    </submittedName>
</protein>
<dbReference type="PROSITE" id="PS51891">
    <property type="entry name" value="CENP_V_GFA"/>
    <property type="match status" value="1"/>
</dbReference>
<sequence>MATINYPLKGACQCGGVTYELLAPPLAIAACHCRACQKLSTSAFSITAIVKAQDIKFYGEMKHWSRLADNGNENAGKFCPTCGNRIYHINPAEPEKIKLKPSTLEDTSIIKPTMHIWTSEKQAWFDIPAGVSTFEKQPF</sequence>
<reference evidence="2 3" key="1">
    <citation type="journal article" date="2019" name="Int. J. Syst. Evol. Microbiol.">
        <title>The Global Catalogue of Microorganisms (GCM) 10K type strain sequencing project: providing services to taxonomists for standard genome sequencing and annotation.</title>
        <authorList>
            <consortium name="The Broad Institute Genomics Platform"/>
            <consortium name="The Broad Institute Genome Sequencing Center for Infectious Disease"/>
            <person name="Wu L."/>
            <person name="Ma J."/>
        </authorList>
    </citation>
    <scope>NUCLEOTIDE SEQUENCE [LARGE SCALE GENOMIC DNA]</scope>
    <source>
        <strain evidence="2 3">JCM 15608</strain>
    </source>
</reference>
<dbReference type="Proteomes" id="UP001500021">
    <property type="component" value="Unassembled WGS sequence"/>
</dbReference>
<dbReference type="InterPro" id="IPR006913">
    <property type="entry name" value="CENP-V/GFA"/>
</dbReference>
<proteinExistence type="predicted"/>
<dbReference type="PANTHER" id="PTHR33337">
    <property type="entry name" value="GFA DOMAIN-CONTAINING PROTEIN"/>
    <property type="match status" value="1"/>
</dbReference>
<accession>A0ABN1L479</accession>
<evidence type="ECO:0000259" key="1">
    <source>
        <dbReference type="PROSITE" id="PS51891"/>
    </source>
</evidence>